<name>A0ABT8YT72_9HYPH</name>
<evidence type="ECO:0000313" key="4">
    <source>
        <dbReference type="Proteomes" id="UP001174932"/>
    </source>
</evidence>
<dbReference type="PANTHER" id="PTHR22911">
    <property type="entry name" value="ACYL-MALONYL CONDENSING ENZYME-RELATED"/>
    <property type="match status" value="1"/>
</dbReference>
<feature type="transmembrane region" description="Helical" evidence="1">
    <location>
        <begin position="180"/>
        <end position="200"/>
    </location>
</feature>
<reference evidence="3" key="2">
    <citation type="submission" date="2023-07" db="EMBL/GenBank/DDBJ databases">
        <authorList>
            <person name="Shen H."/>
        </authorList>
    </citation>
    <scope>NUCLEOTIDE SEQUENCE</scope>
    <source>
        <strain evidence="3">TNR-22</strain>
    </source>
</reference>
<dbReference type="RefSeq" id="WP_304378665.1">
    <property type="nucleotide sequence ID" value="NZ_JAUOZU010000021.1"/>
</dbReference>
<dbReference type="SUPFAM" id="SSF103481">
    <property type="entry name" value="Multidrug resistance efflux transporter EmrE"/>
    <property type="match status" value="2"/>
</dbReference>
<dbReference type="PANTHER" id="PTHR22911:SF135">
    <property type="entry name" value="BLR4310 PROTEIN"/>
    <property type="match status" value="1"/>
</dbReference>
<keyword evidence="1" id="KW-0812">Transmembrane</keyword>
<feature type="transmembrane region" description="Helical" evidence="1">
    <location>
        <begin position="123"/>
        <end position="142"/>
    </location>
</feature>
<feature type="transmembrane region" description="Helical" evidence="1">
    <location>
        <begin position="148"/>
        <end position="168"/>
    </location>
</feature>
<keyword evidence="1" id="KW-1133">Transmembrane helix</keyword>
<dbReference type="InterPro" id="IPR000620">
    <property type="entry name" value="EamA_dom"/>
</dbReference>
<feature type="transmembrane region" description="Helical" evidence="1">
    <location>
        <begin position="34"/>
        <end position="54"/>
    </location>
</feature>
<accession>A0ABT8YT72</accession>
<evidence type="ECO:0000256" key="1">
    <source>
        <dbReference type="SAM" id="Phobius"/>
    </source>
</evidence>
<evidence type="ECO:0000313" key="3">
    <source>
        <dbReference type="EMBL" id="MDO6966735.1"/>
    </source>
</evidence>
<proteinExistence type="predicted"/>
<dbReference type="Proteomes" id="UP001174932">
    <property type="component" value="Unassembled WGS sequence"/>
</dbReference>
<feature type="transmembrane region" description="Helical" evidence="1">
    <location>
        <begin position="237"/>
        <end position="257"/>
    </location>
</feature>
<dbReference type="InterPro" id="IPR037185">
    <property type="entry name" value="EmrE-like"/>
</dbReference>
<feature type="transmembrane region" description="Helical" evidence="1">
    <location>
        <begin position="206"/>
        <end position="225"/>
    </location>
</feature>
<gene>
    <name evidence="3" type="ORF">Q4481_22515</name>
</gene>
<feature type="domain" description="EamA" evidence="2">
    <location>
        <begin position="7"/>
        <end position="137"/>
    </location>
</feature>
<reference evidence="3" key="1">
    <citation type="journal article" date="2015" name="Int. J. Syst. Evol. Microbiol.">
        <title>Rhizobium alvei sp. nov., isolated from a freshwater river.</title>
        <authorList>
            <person name="Sheu S.Y."/>
            <person name="Huang H.W."/>
            <person name="Young C.C."/>
            <person name="Chen W.M."/>
        </authorList>
    </citation>
    <scope>NUCLEOTIDE SEQUENCE</scope>
    <source>
        <strain evidence="3">TNR-22</strain>
    </source>
</reference>
<comment type="caution">
    <text evidence="3">The sequence shown here is derived from an EMBL/GenBank/DDBJ whole genome shotgun (WGS) entry which is preliminary data.</text>
</comment>
<dbReference type="Pfam" id="PF00892">
    <property type="entry name" value="EamA"/>
    <property type="match status" value="2"/>
</dbReference>
<feature type="domain" description="EamA" evidence="2">
    <location>
        <begin position="154"/>
        <end position="279"/>
    </location>
</feature>
<protein>
    <submittedName>
        <fullName evidence="3">DMT family transporter</fullName>
    </submittedName>
</protein>
<sequence>MPKSMLSGVLLTVFSYFLFTLQDASVKWLVETLPVVQILFIRSVVIFLLSLIVGKPKLLADMAASPVLKPMFLRNILLLSAWLSFYSASRSLGLAELTTIYYASPILVTLMAAPLLGEKVPPIRWLAVATGFAGVLVAADPFDKGLTLSMPVNLALLAALFWAASTVLMRRTAMKERSLVQMAISSGFFIVFTGLAMPWFWTPTSFVNIAIMAGTGIYAGLAQFLMFEGMRRAPVSILAPFEYSSLVWAFVLGYLIWGDIPEQSVFVGAGLIMSAGAIILIGERRTLTMVDERQKPSA</sequence>
<organism evidence="3 4">
    <name type="scientific">Rhizobium alvei</name>
    <dbReference type="NCBI Taxonomy" id="1132659"/>
    <lineage>
        <taxon>Bacteria</taxon>
        <taxon>Pseudomonadati</taxon>
        <taxon>Pseudomonadota</taxon>
        <taxon>Alphaproteobacteria</taxon>
        <taxon>Hyphomicrobiales</taxon>
        <taxon>Rhizobiaceae</taxon>
        <taxon>Rhizobium/Agrobacterium group</taxon>
        <taxon>Rhizobium</taxon>
    </lineage>
</organism>
<dbReference type="EMBL" id="JAUOZU010000021">
    <property type="protein sequence ID" value="MDO6966735.1"/>
    <property type="molecule type" value="Genomic_DNA"/>
</dbReference>
<feature type="transmembrane region" description="Helical" evidence="1">
    <location>
        <begin position="263"/>
        <end position="282"/>
    </location>
</feature>
<keyword evidence="4" id="KW-1185">Reference proteome</keyword>
<evidence type="ECO:0000259" key="2">
    <source>
        <dbReference type="Pfam" id="PF00892"/>
    </source>
</evidence>
<feature type="transmembrane region" description="Helical" evidence="1">
    <location>
        <begin position="99"/>
        <end position="116"/>
    </location>
</feature>
<feature type="transmembrane region" description="Helical" evidence="1">
    <location>
        <begin position="75"/>
        <end position="93"/>
    </location>
</feature>
<keyword evidence="1" id="KW-0472">Membrane</keyword>